<reference evidence="1" key="1">
    <citation type="submission" date="2022-08" db="EMBL/GenBank/DDBJ databases">
        <title>Genome Sequence of Lecanicillium fungicola.</title>
        <authorList>
            <person name="Buettner E."/>
        </authorList>
    </citation>
    <scope>NUCLEOTIDE SEQUENCE</scope>
    <source>
        <strain evidence="1">Babe33</strain>
    </source>
</reference>
<keyword evidence="2" id="KW-1185">Reference proteome</keyword>
<accession>A0ACC1NIG3</accession>
<protein>
    <submittedName>
        <fullName evidence="1">Uncharacterized protein</fullName>
    </submittedName>
</protein>
<sequence>MRWFAPLLAALLSLGAIASKNAGPYQAMMYWYVRQLEIEAYGAGSSKITIAPNCQGACTFDDFLNHIQQAGKSTNLNPTNLPNDFDIETTWTTMKNGGYNHLPDNSRLFRNWGSKTSNFRTVMAELELSTDAARVELSGRGVDVNNHPNGNKIKAATEGMLNARKLEYGDALTTLFKSVASQKGVKNVPTTTKVRGRFNIPEVDFNALVGRTGLSPANKAWIQDFLLDYSSGALKNKLTDKQLIKKAKTGPGHFNAMTAGKNYKAVAEKHLC</sequence>
<dbReference type="Proteomes" id="UP001143910">
    <property type="component" value="Unassembled WGS sequence"/>
</dbReference>
<name>A0ACC1NIG3_9HYPO</name>
<evidence type="ECO:0000313" key="2">
    <source>
        <dbReference type="Proteomes" id="UP001143910"/>
    </source>
</evidence>
<organism evidence="1 2">
    <name type="scientific">Zarea fungicola</name>
    <dbReference type="NCBI Taxonomy" id="93591"/>
    <lineage>
        <taxon>Eukaryota</taxon>
        <taxon>Fungi</taxon>
        <taxon>Dikarya</taxon>
        <taxon>Ascomycota</taxon>
        <taxon>Pezizomycotina</taxon>
        <taxon>Sordariomycetes</taxon>
        <taxon>Hypocreomycetidae</taxon>
        <taxon>Hypocreales</taxon>
        <taxon>Cordycipitaceae</taxon>
        <taxon>Zarea</taxon>
    </lineage>
</organism>
<dbReference type="EMBL" id="JANJQO010000317">
    <property type="protein sequence ID" value="KAJ2979065.1"/>
    <property type="molecule type" value="Genomic_DNA"/>
</dbReference>
<evidence type="ECO:0000313" key="1">
    <source>
        <dbReference type="EMBL" id="KAJ2979065.1"/>
    </source>
</evidence>
<gene>
    <name evidence="1" type="ORF">NQ176_g3473</name>
</gene>
<proteinExistence type="predicted"/>
<comment type="caution">
    <text evidence="1">The sequence shown here is derived from an EMBL/GenBank/DDBJ whole genome shotgun (WGS) entry which is preliminary data.</text>
</comment>